<dbReference type="OrthoDB" id="359078at2"/>
<sequence>MDVLPPTSLSPGSGDTMEPSSSHFPSPFPNWRPHDPNRRGLYGSSQPQTPGDRSARHAGVTTRRRVGLPAGERLRPFHRQGALHPLHRPGSRAASPGYLLGRAEPLWRRPLQPVFAGTPRVLPGGARRQPPAGWLLRESHVGGPHPGDDRHHRPGGLCRLLRGRAHPPAGVLLSRLSGEVCHPLRRGRAGRRPRALTGGVSPALRRRLCAHHRRLLQGAPSPPGDPLLSDAGGPGHVGRGRGHRQPGQHRHRHLLGQQRSTPGRDDAPAAGDDGCDPTAWQSPPRMAPVLAGAGWPGAAHLRPGPAAGSGPARRHLCLGVGGPDRHHRSLRRSRRGVGAGVSGPPPGKGRLTEPAMFNVCINCGQYRADKVVDPAGPDAICPECGHRHPFLQQPLFVLGGASGSGKSTLVAALVHTLPQVVVLDSDILWMDEFAAPEQWPKYTNLWLRLCKNIGQSGRPVLLAGAGLAVPANLTACVEARYFSALHILALVCDDQVLAERLRARPDWRNCSNAPFIDQQVAFNRWLRQEGPRQTPPVRLLDTTDRPVAACAAEIRRWVVGTLERSNGSTT</sequence>
<dbReference type="Gene3D" id="3.40.50.300">
    <property type="entry name" value="P-loop containing nucleotide triphosphate hydrolases"/>
    <property type="match status" value="1"/>
</dbReference>
<dbReference type="EMBL" id="VIGC01000012">
    <property type="protein sequence ID" value="TQE95738.1"/>
    <property type="molecule type" value="Genomic_DNA"/>
</dbReference>
<feature type="region of interest" description="Disordered" evidence="1">
    <location>
        <begin position="1"/>
        <end position="74"/>
    </location>
</feature>
<protein>
    <submittedName>
        <fullName evidence="2">ATP-binding protein</fullName>
    </submittedName>
</protein>
<dbReference type="InParanoid" id="A0A540VG40"/>
<keyword evidence="2" id="KW-0547">Nucleotide-binding</keyword>
<dbReference type="GO" id="GO:0005524">
    <property type="term" value="F:ATP binding"/>
    <property type="evidence" value="ECO:0007669"/>
    <property type="project" value="UniProtKB-KW"/>
</dbReference>
<feature type="region of interest" description="Disordered" evidence="1">
    <location>
        <begin position="216"/>
        <end position="350"/>
    </location>
</feature>
<keyword evidence="2" id="KW-0067">ATP-binding</keyword>
<accession>A0A540VG40</accession>
<feature type="compositionally biased region" description="Basic residues" evidence="1">
    <location>
        <begin position="325"/>
        <end position="335"/>
    </location>
</feature>
<dbReference type="CDD" id="cd00350">
    <property type="entry name" value="rubredoxin_like"/>
    <property type="match status" value="1"/>
</dbReference>
<evidence type="ECO:0000256" key="1">
    <source>
        <dbReference type="SAM" id="MobiDB-lite"/>
    </source>
</evidence>
<evidence type="ECO:0000313" key="2">
    <source>
        <dbReference type="EMBL" id="TQE95738.1"/>
    </source>
</evidence>
<comment type="caution">
    <text evidence="2">The sequence shown here is derived from an EMBL/GenBank/DDBJ whole genome shotgun (WGS) entry which is preliminary data.</text>
</comment>
<dbReference type="AlphaFoldDB" id="A0A540VG40"/>
<name>A0A540VG40_9CHLR</name>
<proteinExistence type="predicted"/>
<evidence type="ECO:0000313" key="3">
    <source>
        <dbReference type="Proteomes" id="UP000317371"/>
    </source>
</evidence>
<feature type="compositionally biased region" description="Basic residues" evidence="1">
    <location>
        <begin position="238"/>
        <end position="254"/>
    </location>
</feature>
<organism evidence="2 3">
    <name type="scientific">Litorilinea aerophila</name>
    <dbReference type="NCBI Taxonomy" id="1204385"/>
    <lineage>
        <taxon>Bacteria</taxon>
        <taxon>Bacillati</taxon>
        <taxon>Chloroflexota</taxon>
        <taxon>Caldilineae</taxon>
        <taxon>Caldilineales</taxon>
        <taxon>Caldilineaceae</taxon>
        <taxon>Litorilinea</taxon>
    </lineage>
</organism>
<dbReference type="Pfam" id="PF13671">
    <property type="entry name" value="AAA_33"/>
    <property type="match status" value="1"/>
</dbReference>
<dbReference type="InterPro" id="IPR027417">
    <property type="entry name" value="P-loop_NTPase"/>
</dbReference>
<feature type="region of interest" description="Disordered" evidence="1">
    <location>
        <begin position="136"/>
        <end position="155"/>
    </location>
</feature>
<reference evidence="2 3" key="1">
    <citation type="submission" date="2019-06" db="EMBL/GenBank/DDBJ databases">
        <title>Genome sequence of Litorilinea aerophila BAA-2444.</title>
        <authorList>
            <person name="Maclea K.S."/>
            <person name="Maurais E.G."/>
            <person name="Iannazzi L.C."/>
        </authorList>
    </citation>
    <scope>NUCLEOTIDE SEQUENCE [LARGE SCALE GENOMIC DNA]</scope>
    <source>
        <strain evidence="2 3">ATCC BAA-2444</strain>
    </source>
</reference>
<dbReference type="SUPFAM" id="SSF52540">
    <property type="entry name" value="P-loop containing nucleoside triphosphate hydrolases"/>
    <property type="match status" value="1"/>
</dbReference>
<dbReference type="Proteomes" id="UP000317371">
    <property type="component" value="Unassembled WGS sequence"/>
</dbReference>
<gene>
    <name evidence="2" type="ORF">FKZ61_11270</name>
</gene>
<keyword evidence="3" id="KW-1185">Reference proteome</keyword>